<dbReference type="GO" id="GO:0016020">
    <property type="term" value="C:membrane"/>
    <property type="evidence" value="ECO:0007669"/>
    <property type="project" value="UniProtKB-SubCell"/>
</dbReference>
<evidence type="ECO:0000256" key="2">
    <source>
        <dbReference type="ARBA" id="ARBA00022729"/>
    </source>
</evidence>
<reference evidence="7" key="1">
    <citation type="submission" date="2011-12" db="EMBL/GenBank/DDBJ databases">
        <title>The Draft Genome of Lepisosteus oculatus.</title>
        <authorList>
            <consortium name="The Broad Institute Genome Assembly &amp; Analysis Group"/>
            <consortium name="Computational R&amp;D Group"/>
            <consortium name="and Sequencing Platform"/>
            <person name="Di Palma F."/>
            <person name="Alfoldi J."/>
            <person name="Johnson J."/>
            <person name="Berlin A."/>
            <person name="Gnerre S."/>
            <person name="Jaffe D."/>
            <person name="MacCallum I."/>
            <person name="Young S."/>
            <person name="Walker B.J."/>
            <person name="Lander E.S."/>
            <person name="Lindblad-Toh K."/>
        </authorList>
    </citation>
    <scope>NUCLEOTIDE SEQUENCE [LARGE SCALE GENOMIC DNA]</scope>
</reference>
<feature type="domain" description="Ig-like" evidence="5">
    <location>
        <begin position="107"/>
        <end position="188"/>
    </location>
</feature>
<dbReference type="PANTHER" id="PTHR12080">
    <property type="entry name" value="SIGNALING LYMPHOCYTIC ACTIVATION MOLECULE"/>
    <property type="match status" value="1"/>
</dbReference>
<dbReference type="STRING" id="7918.ENSLOCP00000000859"/>
<dbReference type="Gene3D" id="2.60.40.10">
    <property type="entry name" value="Immunoglobulins"/>
    <property type="match status" value="2"/>
</dbReference>
<accession>W5LXK2</accession>
<dbReference type="Bgee" id="ENSLOCG00000000777">
    <property type="expression patterns" value="Expressed in ovary"/>
</dbReference>
<keyword evidence="7" id="KW-1185">Reference proteome</keyword>
<dbReference type="AlphaFoldDB" id="W5LXK2"/>
<proteinExistence type="predicted"/>
<evidence type="ECO:0000313" key="7">
    <source>
        <dbReference type="Proteomes" id="UP000018468"/>
    </source>
</evidence>
<evidence type="ECO:0000259" key="5">
    <source>
        <dbReference type="PROSITE" id="PS50835"/>
    </source>
</evidence>
<dbReference type="GO" id="GO:0006955">
    <property type="term" value="P:immune response"/>
    <property type="evidence" value="ECO:0000318"/>
    <property type="project" value="GO_Central"/>
</dbReference>
<dbReference type="Proteomes" id="UP000018468">
    <property type="component" value="Unassembled WGS sequence"/>
</dbReference>
<keyword evidence="2" id="KW-0732">Signal</keyword>
<dbReference type="PROSITE" id="PS50835">
    <property type="entry name" value="IG_LIKE"/>
    <property type="match status" value="1"/>
</dbReference>
<dbReference type="InterPro" id="IPR013783">
    <property type="entry name" value="Ig-like_fold"/>
</dbReference>
<dbReference type="InParanoid" id="W5LXK2"/>
<evidence type="ECO:0000256" key="4">
    <source>
        <dbReference type="ARBA" id="ARBA00023180"/>
    </source>
</evidence>
<keyword evidence="3" id="KW-0472">Membrane</keyword>
<keyword evidence="4" id="KW-0325">Glycoprotein</keyword>
<reference evidence="6" key="3">
    <citation type="submission" date="2025-09" db="UniProtKB">
        <authorList>
            <consortium name="Ensembl"/>
        </authorList>
    </citation>
    <scope>IDENTIFICATION</scope>
</reference>
<dbReference type="SUPFAM" id="SSF48726">
    <property type="entry name" value="Immunoglobulin"/>
    <property type="match status" value="2"/>
</dbReference>
<organism evidence="6 7">
    <name type="scientific">Lepisosteus oculatus</name>
    <name type="common">Spotted gar</name>
    <dbReference type="NCBI Taxonomy" id="7918"/>
    <lineage>
        <taxon>Eukaryota</taxon>
        <taxon>Metazoa</taxon>
        <taxon>Chordata</taxon>
        <taxon>Craniata</taxon>
        <taxon>Vertebrata</taxon>
        <taxon>Euteleostomi</taxon>
        <taxon>Actinopterygii</taxon>
        <taxon>Neopterygii</taxon>
        <taxon>Holostei</taxon>
        <taxon>Semionotiformes</taxon>
        <taxon>Lepisosteidae</taxon>
        <taxon>Lepisosteus</taxon>
    </lineage>
</organism>
<dbReference type="InterPro" id="IPR015631">
    <property type="entry name" value="CD2/SLAM_rcpt"/>
</dbReference>
<dbReference type="PANTHER" id="PTHR12080:SF55">
    <property type="entry name" value="LYMPHOCYTE FUNCTION-ASSOCIATED ANTIGEN 3"/>
    <property type="match status" value="1"/>
</dbReference>
<evidence type="ECO:0000256" key="1">
    <source>
        <dbReference type="ARBA" id="ARBA00004370"/>
    </source>
</evidence>
<evidence type="ECO:0000313" key="6">
    <source>
        <dbReference type="Ensembl" id="ENSLOCP00000000859.1"/>
    </source>
</evidence>
<comment type="subcellular location">
    <subcellularLocation>
        <location evidence="1">Membrane</location>
    </subcellularLocation>
</comment>
<dbReference type="eggNOG" id="ENOG502SYRI">
    <property type="taxonomic scope" value="Eukaryota"/>
</dbReference>
<dbReference type="InterPro" id="IPR036179">
    <property type="entry name" value="Ig-like_dom_sf"/>
</dbReference>
<reference evidence="6" key="2">
    <citation type="submission" date="2025-08" db="UniProtKB">
        <authorList>
            <consortium name="Ensembl"/>
        </authorList>
    </citation>
    <scope>IDENTIFICATION</scope>
</reference>
<dbReference type="GeneTree" id="ENSGT00980000198730"/>
<dbReference type="HOGENOM" id="CLU_066452_2_0_1"/>
<sequence>TPGSVSQSHLKQYIRAEGETLYFTDPVLREGFLDKDGHNIARVVDGKLIVNQPEFSDRLHWDNKTGLFYIPDMKSNHSGVYAIENKSGEKGTKTEVKLTVYSPVSQPRVQASYSASPSTTSCSLLCSVENGRGVTLSWLTEGRSLISTKNSALSTNLTLQLEAAGLSEPLVCSATNPVDSSTTSVRLEDYCPVLSFIH</sequence>
<dbReference type="Ensembl" id="ENSLOCT00000000863.1">
    <property type="protein sequence ID" value="ENSLOCP00000000859.1"/>
    <property type="gene ID" value="ENSLOCG00000000777.1"/>
</dbReference>
<protein>
    <recommendedName>
        <fullName evidence="5">Ig-like domain-containing protein</fullName>
    </recommendedName>
</protein>
<dbReference type="OMA" id="WYRHEEI"/>
<dbReference type="InterPro" id="IPR007110">
    <property type="entry name" value="Ig-like_dom"/>
</dbReference>
<evidence type="ECO:0000256" key="3">
    <source>
        <dbReference type="ARBA" id="ARBA00023136"/>
    </source>
</evidence>
<name>W5LXK2_LEPOC</name>